<dbReference type="Gene3D" id="2.40.30.30">
    <property type="entry name" value="Riboflavin kinase-like"/>
    <property type="match status" value="1"/>
</dbReference>
<dbReference type="InterPro" id="IPR023198">
    <property type="entry name" value="PGP-like_dom2"/>
</dbReference>
<dbReference type="FunFam" id="1.10.150.240:FF:000001">
    <property type="entry name" value="Haloacid dehalogenase-like hydrolase domain"/>
    <property type="match status" value="1"/>
</dbReference>
<evidence type="ECO:0008006" key="7">
    <source>
        <dbReference type="Google" id="ProtNLM"/>
    </source>
</evidence>
<evidence type="ECO:0000256" key="1">
    <source>
        <dbReference type="ARBA" id="ARBA00022630"/>
    </source>
</evidence>
<dbReference type="PANTHER" id="PTHR18901:SF44">
    <property type="entry name" value="OS01G0757900 PROTEIN"/>
    <property type="match status" value="1"/>
</dbReference>
<dbReference type="SUPFAM" id="SSF56784">
    <property type="entry name" value="HAD-like"/>
    <property type="match status" value="1"/>
</dbReference>
<evidence type="ECO:0000256" key="2">
    <source>
        <dbReference type="ARBA" id="ARBA00022643"/>
    </source>
</evidence>
<dbReference type="NCBIfam" id="TIGR01509">
    <property type="entry name" value="HAD-SF-IA-v3"/>
    <property type="match status" value="1"/>
</dbReference>
<dbReference type="Gramene" id="Psat05G0761300-T1">
    <property type="protein sequence ID" value="KAI5413055.1"/>
    <property type="gene ID" value="KIW84_057613"/>
</dbReference>
<dbReference type="Gene3D" id="1.10.150.240">
    <property type="entry name" value="Putative phosphatase, domain 2"/>
    <property type="match status" value="1"/>
</dbReference>
<evidence type="ECO:0000313" key="5">
    <source>
        <dbReference type="EMBL" id="KAI5413055.1"/>
    </source>
</evidence>
<dbReference type="Pfam" id="PF13419">
    <property type="entry name" value="HAD_2"/>
    <property type="match status" value="1"/>
</dbReference>
<evidence type="ECO:0000256" key="4">
    <source>
        <dbReference type="ARBA" id="ARBA00022741"/>
    </source>
</evidence>
<keyword evidence="6" id="KW-1185">Reference proteome</keyword>
<dbReference type="FunFam" id="3.40.50.1000:FF:000119">
    <property type="entry name" value="Bifunctional riboflavin kinase/FMN phosphatase"/>
    <property type="match status" value="1"/>
</dbReference>
<keyword evidence="1" id="KW-0285">Flavoprotein</keyword>
<keyword evidence="3" id="KW-0808">Transferase</keyword>
<organism evidence="5 6">
    <name type="scientific">Pisum sativum</name>
    <name type="common">Garden pea</name>
    <name type="synonym">Lathyrus oleraceus</name>
    <dbReference type="NCBI Taxonomy" id="3888"/>
    <lineage>
        <taxon>Eukaryota</taxon>
        <taxon>Viridiplantae</taxon>
        <taxon>Streptophyta</taxon>
        <taxon>Embryophyta</taxon>
        <taxon>Tracheophyta</taxon>
        <taxon>Spermatophyta</taxon>
        <taxon>Magnoliopsida</taxon>
        <taxon>eudicotyledons</taxon>
        <taxon>Gunneridae</taxon>
        <taxon>Pentapetalae</taxon>
        <taxon>rosids</taxon>
        <taxon>fabids</taxon>
        <taxon>Fabales</taxon>
        <taxon>Fabaceae</taxon>
        <taxon>Papilionoideae</taxon>
        <taxon>50 kb inversion clade</taxon>
        <taxon>NPAAA clade</taxon>
        <taxon>Hologalegina</taxon>
        <taxon>IRL clade</taxon>
        <taxon>Fabeae</taxon>
        <taxon>Lathyrus</taxon>
    </lineage>
</organism>
<dbReference type="OrthoDB" id="276388at2759"/>
<dbReference type="AlphaFoldDB" id="A0A9D4X4X1"/>
<protein>
    <recommendedName>
        <fullName evidence="7">Riboflavin kinase</fullName>
    </recommendedName>
</protein>
<comment type="caution">
    <text evidence="5">The sequence shown here is derived from an EMBL/GenBank/DDBJ whole genome shotgun (WGS) entry which is preliminary data.</text>
</comment>
<dbReference type="GO" id="GO:0008531">
    <property type="term" value="F:riboflavin kinase activity"/>
    <property type="evidence" value="ECO:0007669"/>
    <property type="project" value="InterPro"/>
</dbReference>
<keyword evidence="4" id="KW-0547">Nucleotide-binding</keyword>
<dbReference type="Proteomes" id="UP001058974">
    <property type="component" value="Chromosome 5"/>
</dbReference>
<dbReference type="InterPro" id="IPR023465">
    <property type="entry name" value="Riboflavin_kinase_dom_sf"/>
</dbReference>
<dbReference type="InterPro" id="IPR023214">
    <property type="entry name" value="HAD_sf"/>
</dbReference>
<dbReference type="PRINTS" id="PR00413">
    <property type="entry name" value="HADHALOGNASE"/>
</dbReference>
<keyword evidence="2" id="KW-0288">FMN</keyword>
<dbReference type="GO" id="GO:0006114">
    <property type="term" value="P:glycerol biosynthetic process"/>
    <property type="evidence" value="ECO:0007669"/>
    <property type="project" value="TreeGrafter"/>
</dbReference>
<dbReference type="InterPro" id="IPR041492">
    <property type="entry name" value="HAD_2"/>
</dbReference>
<dbReference type="SFLD" id="SFLDS00003">
    <property type="entry name" value="Haloacid_Dehalogenase"/>
    <property type="match status" value="1"/>
</dbReference>
<proteinExistence type="predicted"/>
<dbReference type="InterPro" id="IPR006439">
    <property type="entry name" value="HAD-SF_hydro_IA"/>
</dbReference>
<evidence type="ECO:0000256" key="3">
    <source>
        <dbReference type="ARBA" id="ARBA00022679"/>
    </source>
</evidence>
<dbReference type="GO" id="GO:0043136">
    <property type="term" value="F:sn-glycerol 3-phosphatase activity"/>
    <property type="evidence" value="ECO:0007669"/>
    <property type="project" value="TreeGrafter"/>
</dbReference>
<dbReference type="GO" id="GO:0000166">
    <property type="term" value="F:nucleotide binding"/>
    <property type="evidence" value="ECO:0007669"/>
    <property type="project" value="UniProtKB-KW"/>
</dbReference>
<dbReference type="InterPro" id="IPR036412">
    <property type="entry name" value="HAD-like_sf"/>
</dbReference>
<reference evidence="5 6" key="1">
    <citation type="journal article" date="2022" name="Nat. Genet.">
        <title>Improved pea reference genome and pan-genome highlight genomic features and evolutionary characteristics.</title>
        <authorList>
            <person name="Yang T."/>
            <person name="Liu R."/>
            <person name="Luo Y."/>
            <person name="Hu S."/>
            <person name="Wang D."/>
            <person name="Wang C."/>
            <person name="Pandey M.K."/>
            <person name="Ge S."/>
            <person name="Xu Q."/>
            <person name="Li N."/>
            <person name="Li G."/>
            <person name="Huang Y."/>
            <person name="Saxena R.K."/>
            <person name="Ji Y."/>
            <person name="Li M."/>
            <person name="Yan X."/>
            <person name="He Y."/>
            <person name="Liu Y."/>
            <person name="Wang X."/>
            <person name="Xiang C."/>
            <person name="Varshney R.K."/>
            <person name="Ding H."/>
            <person name="Gao S."/>
            <person name="Zong X."/>
        </authorList>
    </citation>
    <scope>NUCLEOTIDE SEQUENCE [LARGE SCALE GENOMIC DNA]</scope>
    <source>
        <strain evidence="5 6">cv. Zhongwan 6</strain>
    </source>
</reference>
<gene>
    <name evidence="5" type="ORF">KIW84_057613</name>
</gene>
<dbReference type="PANTHER" id="PTHR18901">
    <property type="entry name" value="2-DEOXYGLUCOSE-6-PHOSPHATE PHOSPHATASE 2"/>
    <property type="match status" value="1"/>
</dbReference>
<dbReference type="SFLD" id="SFLDG01129">
    <property type="entry name" value="C1.5:_HAD__Beta-PGM__Phosphata"/>
    <property type="match status" value="1"/>
</dbReference>
<sequence>MSNCCKINGCNNESNILAVIFDLDGTLLDTERVTRGLLNEFLGKYGKEVNKEREEKKRLGMTQKESAALIVKDYQLSLTPDQFIQEINPLYIQRWRDAKALPGANRIIKHFVKNGVPMALASNSLREYIYAKILYHKGWTESFSVILGNDQVKFGKPAPDLFEEAAKRMGVNAMNCLVFEDSLVGVKAAHAAKMKIVAVPSRGESDCCKLANVTHNSLLEFQPELWGLPPFDDWVDNTLPIEPIHLSGLYVTGSLLETKENVAFGIPDQVVGIYFGWAKVDTDTNFKTLVSISLDLSSVSYKKANVWFIDANTDIKSEQQMQICLVGYIRAWDNKKLGSVEMEKLEEYKSIAKASLDLPSFSSF</sequence>
<dbReference type="EMBL" id="JAMSHJ010000005">
    <property type="protein sequence ID" value="KAI5413055.1"/>
    <property type="molecule type" value="Genomic_DNA"/>
</dbReference>
<accession>A0A9D4X4X1</accession>
<evidence type="ECO:0000313" key="6">
    <source>
        <dbReference type="Proteomes" id="UP001058974"/>
    </source>
</evidence>
<dbReference type="GO" id="GO:0009231">
    <property type="term" value="P:riboflavin biosynthetic process"/>
    <property type="evidence" value="ECO:0007669"/>
    <property type="project" value="InterPro"/>
</dbReference>
<name>A0A9D4X4X1_PEA</name>
<dbReference type="Gene3D" id="3.40.50.1000">
    <property type="entry name" value="HAD superfamily/HAD-like"/>
    <property type="match status" value="1"/>
</dbReference>